<evidence type="ECO:0000313" key="2">
    <source>
        <dbReference type="EMBL" id="KAG7298726.1"/>
    </source>
</evidence>
<gene>
    <name evidence="2" type="ORF">JYU34_017137</name>
</gene>
<keyword evidence="3" id="KW-1185">Reference proteome</keyword>
<organism evidence="2 3">
    <name type="scientific">Plutella xylostella</name>
    <name type="common">Diamondback moth</name>
    <name type="synonym">Plutella maculipennis</name>
    <dbReference type="NCBI Taxonomy" id="51655"/>
    <lineage>
        <taxon>Eukaryota</taxon>
        <taxon>Metazoa</taxon>
        <taxon>Ecdysozoa</taxon>
        <taxon>Arthropoda</taxon>
        <taxon>Hexapoda</taxon>
        <taxon>Insecta</taxon>
        <taxon>Pterygota</taxon>
        <taxon>Neoptera</taxon>
        <taxon>Endopterygota</taxon>
        <taxon>Lepidoptera</taxon>
        <taxon>Glossata</taxon>
        <taxon>Ditrysia</taxon>
        <taxon>Yponomeutoidea</taxon>
        <taxon>Plutellidae</taxon>
        <taxon>Plutella</taxon>
    </lineage>
</organism>
<name>A0ABQ7Q0P5_PLUXY</name>
<keyword evidence="1" id="KW-0812">Transmembrane</keyword>
<dbReference type="Proteomes" id="UP000823941">
    <property type="component" value="Chromosome 23"/>
</dbReference>
<protein>
    <submittedName>
        <fullName evidence="2">Uncharacterized protein</fullName>
    </submittedName>
</protein>
<proteinExistence type="predicted"/>
<dbReference type="EMBL" id="JAHIBW010000023">
    <property type="protein sequence ID" value="KAG7298726.1"/>
    <property type="molecule type" value="Genomic_DNA"/>
</dbReference>
<sequence length="133" mass="14159">MYFCVEHHSTIRIPRNIINMIAKFVALVCLFGLAAAGNLYGSGLGYAGYGGYYGGYAAPVVAKSYVAPVSYAPAVSHVSQYSYSAPVVKTYAAPLVKSYAAPVVSSYAYSPYSAYAATPYSYGGYGAYGKYVW</sequence>
<comment type="caution">
    <text evidence="2">The sequence shown here is derived from an EMBL/GenBank/DDBJ whole genome shotgun (WGS) entry which is preliminary data.</text>
</comment>
<keyword evidence="1" id="KW-1133">Transmembrane helix</keyword>
<feature type="transmembrane region" description="Helical" evidence="1">
    <location>
        <begin position="21"/>
        <end position="40"/>
    </location>
</feature>
<evidence type="ECO:0000313" key="3">
    <source>
        <dbReference type="Proteomes" id="UP000823941"/>
    </source>
</evidence>
<accession>A0ABQ7Q0P5</accession>
<evidence type="ECO:0000256" key="1">
    <source>
        <dbReference type="SAM" id="Phobius"/>
    </source>
</evidence>
<reference evidence="2 3" key="1">
    <citation type="submission" date="2021-06" db="EMBL/GenBank/DDBJ databases">
        <title>A haploid diamondback moth (Plutella xylostella L.) genome assembly resolves 31 chromosomes and identifies a diamide resistance mutation.</title>
        <authorList>
            <person name="Ward C.M."/>
            <person name="Perry K.D."/>
            <person name="Baker G."/>
            <person name="Powis K."/>
            <person name="Heckel D.G."/>
            <person name="Baxter S.W."/>
        </authorList>
    </citation>
    <scope>NUCLEOTIDE SEQUENCE [LARGE SCALE GENOMIC DNA]</scope>
    <source>
        <strain evidence="2 3">LV</strain>
        <tissue evidence="2">Single pupa</tissue>
    </source>
</reference>
<keyword evidence="1" id="KW-0472">Membrane</keyword>